<comment type="caution">
    <text evidence="9">The sequence shown here is derived from an EMBL/GenBank/DDBJ whole genome shotgun (WGS) entry which is preliminary data.</text>
</comment>
<reference evidence="9 10" key="1">
    <citation type="submission" date="2020-08" db="EMBL/GenBank/DDBJ databases">
        <title>Acidobacteriota in marine sediments use diverse sulfur dissimilation pathways.</title>
        <authorList>
            <person name="Wasmund K."/>
        </authorList>
    </citation>
    <scope>NUCLEOTIDE SEQUENCE [LARGE SCALE GENOMIC DNA]</scope>
    <source>
        <strain evidence="9">MAG AM4</strain>
    </source>
</reference>
<evidence type="ECO:0000256" key="6">
    <source>
        <dbReference type="PIRNR" id="PIRNR001123"/>
    </source>
</evidence>
<dbReference type="InterPro" id="IPR008007">
    <property type="entry name" value="Peptidase_M42"/>
</dbReference>
<feature type="binding site" evidence="8">
    <location>
        <position position="229"/>
    </location>
    <ligand>
        <name>Zn(2+)</name>
        <dbReference type="ChEBI" id="CHEBI:29105"/>
        <label>1</label>
    </ligand>
</feature>
<evidence type="ECO:0000256" key="8">
    <source>
        <dbReference type="PIRSR" id="PIRSR001123-2"/>
    </source>
</evidence>
<evidence type="ECO:0000256" key="3">
    <source>
        <dbReference type="ARBA" id="ARBA00022670"/>
    </source>
</evidence>
<sequence>MELLKELSQAAGPPGSEGEIRGIVRRELEPAGRLTYDRLGSILCEKQGRVEHPRVVLDSHLDEVGFMVQSISNEGKLAMVPLGGWWGHVLLGQRVEVMAGGGKIPGVIGSTPPHFLAADQRDKVIGIDKMYVDVGASESSQVEALGIRLGDAVVPRTEFMKFPVPGILSGKAFDNRAGVGLMCEVLLALRGKAHPNTVIGVGSVQEEVGCRGGATSSTLSAPDVAVVLEATPADDLPGFEDRQAILGKGPQIRLFDPTAISNRRLVEKVLEVAGSCDIPLQQAVRRTGGTDAKTIHGHGAGVPTVVIGVPSRYIHTHVSLLHWDDYCAARNLVLELVLALDRETVSGLVDFSQG</sequence>
<dbReference type="GO" id="GO:0006508">
    <property type="term" value="P:proteolysis"/>
    <property type="evidence" value="ECO:0007669"/>
    <property type="project" value="UniProtKB-KW"/>
</dbReference>
<feature type="active site" description="Proton acceptor" evidence="7">
    <location>
        <position position="206"/>
    </location>
</feature>
<feature type="binding site" evidence="8">
    <location>
        <position position="174"/>
    </location>
    <ligand>
        <name>Zn(2+)</name>
        <dbReference type="ChEBI" id="CHEBI:29105"/>
        <label>1</label>
    </ligand>
</feature>
<dbReference type="GO" id="GO:0046872">
    <property type="term" value="F:metal ion binding"/>
    <property type="evidence" value="ECO:0007669"/>
    <property type="project" value="UniProtKB-UniRule"/>
</dbReference>
<accession>A0A8J6Y998</accession>
<organism evidence="9 10">
    <name type="scientific">Candidatus Polarisedimenticola svalbardensis</name>
    <dbReference type="NCBI Taxonomy" id="2886004"/>
    <lineage>
        <taxon>Bacteria</taxon>
        <taxon>Pseudomonadati</taxon>
        <taxon>Acidobacteriota</taxon>
        <taxon>Candidatus Polarisedimenticolia</taxon>
        <taxon>Candidatus Polarisedimenticolales</taxon>
        <taxon>Candidatus Polarisedimenticolaceae</taxon>
        <taxon>Candidatus Polarisedimenticola</taxon>
    </lineage>
</organism>
<dbReference type="CDD" id="cd05656">
    <property type="entry name" value="M42_Frv"/>
    <property type="match status" value="1"/>
</dbReference>
<dbReference type="PANTHER" id="PTHR32481">
    <property type="entry name" value="AMINOPEPTIDASE"/>
    <property type="match status" value="1"/>
</dbReference>
<comment type="cofactor">
    <cofactor evidence="8">
        <name>a divalent metal cation</name>
        <dbReference type="ChEBI" id="CHEBI:60240"/>
    </cofactor>
    <text evidence="8">Binds 2 divalent metal cations per subunit.</text>
</comment>
<keyword evidence="5" id="KW-0378">Hydrolase</keyword>
<dbReference type="InterPro" id="IPR051464">
    <property type="entry name" value="Peptidase_M42_aminopept"/>
</dbReference>
<evidence type="ECO:0000313" key="9">
    <source>
        <dbReference type="EMBL" id="MBD3868711.1"/>
    </source>
</evidence>
<protein>
    <submittedName>
        <fullName evidence="9">M42 family metallopeptidase</fullName>
    </submittedName>
</protein>
<name>A0A8J6Y998_9BACT</name>
<feature type="binding site" evidence="8">
    <location>
        <position position="174"/>
    </location>
    <ligand>
        <name>Zn(2+)</name>
        <dbReference type="ChEBI" id="CHEBI:29105"/>
        <label>2</label>
    </ligand>
</feature>
<dbReference type="Pfam" id="PF05343">
    <property type="entry name" value="Peptidase_M42"/>
    <property type="match status" value="1"/>
</dbReference>
<dbReference type="Gene3D" id="2.40.30.40">
    <property type="entry name" value="Peptidase M42, domain 2"/>
    <property type="match status" value="1"/>
</dbReference>
<dbReference type="InterPro" id="IPR023367">
    <property type="entry name" value="Peptidase_M42_dom2"/>
</dbReference>
<dbReference type="Gene3D" id="3.40.630.10">
    <property type="entry name" value="Zn peptidases"/>
    <property type="match status" value="1"/>
</dbReference>
<dbReference type="SUPFAM" id="SSF101821">
    <property type="entry name" value="Aminopeptidase/glucanase lid domain"/>
    <property type="match status" value="1"/>
</dbReference>
<keyword evidence="4 8" id="KW-0479">Metal-binding</keyword>
<comment type="similarity">
    <text evidence="1 6">Belongs to the peptidase M42 family.</text>
</comment>
<feature type="binding site" evidence="8">
    <location>
        <position position="207"/>
    </location>
    <ligand>
        <name>Zn(2+)</name>
        <dbReference type="ChEBI" id="CHEBI:29105"/>
        <label>2</label>
    </ligand>
</feature>
<evidence type="ECO:0000313" key="10">
    <source>
        <dbReference type="Proteomes" id="UP000648239"/>
    </source>
</evidence>
<evidence type="ECO:0000256" key="4">
    <source>
        <dbReference type="ARBA" id="ARBA00022723"/>
    </source>
</evidence>
<dbReference type="EMBL" id="JACXWD010000040">
    <property type="protein sequence ID" value="MBD3868711.1"/>
    <property type="molecule type" value="Genomic_DNA"/>
</dbReference>
<evidence type="ECO:0000256" key="2">
    <source>
        <dbReference type="ARBA" id="ARBA00022438"/>
    </source>
</evidence>
<feature type="binding site" evidence="8">
    <location>
        <position position="60"/>
    </location>
    <ligand>
        <name>Zn(2+)</name>
        <dbReference type="ChEBI" id="CHEBI:29105"/>
        <label>1</label>
    </ligand>
</feature>
<proteinExistence type="inferred from homology"/>
<evidence type="ECO:0000256" key="1">
    <source>
        <dbReference type="ARBA" id="ARBA00006272"/>
    </source>
</evidence>
<dbReference type="PIRSF" id="PIRSF001123">
    <property type="entry name" value="PepA_GA"/>
    <property type="match status" value="1"/>
</dbReference>
<dbReference type="SUPFAM" id="SSF53187">
    <property type="entry name" value="Zn-dependent exopeptidases"/>
    <property type="match status" value="1"/>
</dbReference>
<evidence type="ECO:0000256" key="7">
    <source>
        <dbReference type="PIRSR" id="PIRSR001123-1"/>
    </source>
</evidence>
<dbReference type="Proteomes" id="UP000648239">
    <property type="component" value="Unassembled WGS sequence"/>
</dbReference>
<evidence type="ECO:0000256" key="5">
    <source>
        <dbReference type="ARBA" id="ARBA00022801"/>
    </source>
</evidence>
<keyword evidence="3" id="KW-0645">Protease</keyword>
<dbReference type="AlphaFoldDB" id="A0A8J6Y998"/>
<dbReference type="PANTHER" id="PTHR32481:SF0">
    <property type="entry name" value="AMINOPEPTIDASE YPDE-RELATED"/>
    <property type="match status" value="1"/>
</dbReference>
<keyword evidence="2" id="KW-0031">Aminopeptidase</keyword>
<feature type="binding site" evidence="8">
    <location>
        <position position="315"/>
    </location>
    <ligand>
        <name>Zn(2+)</name>
        <dbReference type="ChEBI" id="CHEBI:29105"/>
        <label>2</label>
    </ligand>
</feature>
<dbReference type="GO" id="GO:0004177">
    <property type="term" value="F:aminopeptidase activity"/>
    <property type="evidence" value="ECO:0007669"/>
    <property type="project" value="UniProtKB-UniRule"/>
</dbReference>
<gene>
    <name evidence="9" type="ORF">IFK94_11350</name>
</gene>